<keyword evidence="3" id="KW-1185">Reference proteome</keyword>
<dbReference type="OrthoDB" id="384737at2"/>
<dbReference type="Gene3D" id="3.30.70.100">
    <property type="match status" value="1"/>
</dbReference>
<proteinExistence type="predicted"/>
<organism evidence="2 3">
    <name type="scientific">Paenibacillus durus</name>
    <name type="common">Paenibacillus azotofixans</name>
    <dbReference type="NCBI Taxonomy" id="44251"/>
    <lineage>
        <taxon>Bacteria</taxon>
        <taxon>Bacillati</taxon>
        <taxon>Bacillota</taxon>
        <taxon>Bacilli</taxon>
        <taxon>Bacillales</taxon>
        <taxon>Paenibacillaceae</taxon>
        <taxon>Paenibacillus</taxon>
    </lineage>
</organism>
<dbReference type="EMBL" id="CP009288">
    <property type="protein sequence ID" value="AIQ14904.1"/>
    <property type="molecule type" value="Genomic_DNA"/>
</dbReference>
<dbReference type="PANTHER" id="PTHR34474:SF4">
    <property type="entry name" value="HEME OXYGENASE (STAPHYLOBILIN-PRODUCING) 1"/>
    <property type="match status" value="1"/>
</dbReference>
<dbReference type="SUPFAM" id="SSF54909">
    <property type="entry name" value="Dimeric alpha+beta barrel"/>
    <property type="match status" value="1"/>
</dbReference>
<dbReference type="InterPro" id="IPR007138">
    <property type="entry name" value="ABM_dom"/>
</dbReference>
<accession>A0A089J156</accession>
<evidence type="ECO:0000313" key="2">
    <source>
        <dbReference type="EMBL" id="AIQ14904.1"/>
    </source>
</evidence>
<dbReference type="PROSITE" id="PS51725">
    <property type="entry name" value="ABM"/>
    <property type="match status" value="1"/>
</dbReference>
<dbReference type="InterPro" id="IPR050404">
    <property type="entry name" value="Heme-degrading_MO"/>
</dbReference>
<gene>
    <name evidence="2" type="ORF">PDUR_25720</name>
</gene>
<evidence type="ECO:0000259" key="1">
    <source>
        <dbReference type="PROSITE" id="PS51725"/>
    </source>
</evidence>
<dbReference type="InterPro" id="IPR011008">
    <property type="entry name" value="Dimeric_a/b-barrel"/>
</dbReference>
<reference evidence="2 3" key="1">
    <citation type="submission" date="2014-08" db="EMBL/GenBank/DDBJ databases">
        <title>Comparative genomics of the Paenibacillus odorifer group.</title>
        <authorList>
            <person name="den Bakker H.C."/>
            <person name="Tsai Y.-C."/>
            <person name="Martin N."/>
            <person name="Korlach J."/>
            <person name="Wiedmann M."/>
        </authorList>
    </citation>
    <scope>NUCLEOTIDE SEQUENCE [LARGE SCALE GENOMIC DNA]</scope>
    <source>
        <strain evidence="2 3">DSM 1735</strain>
    </source>
</reference>
<keyword evidence="2" id="KW-0560">Oxidoreductase</keyword>
<protein>
    <submittedName>
        <fullName evidence="2">Antibiotic biosynthesis monooxygenase</fullName>
    </submittedName>
</protein>
<evidence type="ECO:0000313" key="3">
    <source>
        <dbReference type="Proteomes" id="UP000029409"/>
    </source>
</evidence>
<dbReference type="PANTHER" id="PTHR34474">
    <property type="entry name" value="SIGNAL TRANSDUCTION PROTEIN TRAP"/>
    <property type="match status" value="1"/>
</dbReference>
<keyword evidence="2" id="KW-0503">Monooxygenase</keyword>
<dbReference type="Proteomes" id="UP000029409">
    <property type="component" value="Chromosome"/>
</dbReference>
<dbReference type="RefSeq" id="WP_042208601.1">
    <property type="nucleotide sequence ID" value="NZ_CP009288.1"/>
</dbReference>
<dbReference type="GO" id="GO:0004497">
    <property type="term" value="F:monooxygenase activity"/>
    <property type="evidence" value="ECO:0007669"/>
    <property type="project" value="UniProtKB-KW"/>
</dbReference>
<dbReference type="STRING" id="44251.PDUR_25720"/>
<sequence length="103" mass="11176">MLVVTNTIKVKEGAGAALAQRFAYAGGVQDMPGFVRMEVWHGSAKEGVEELKICTVWENEEAFKGWTSSEAFRNSHRGAGGNESILGASLDKYELLISRTPGE</sequence>
<dbReference type="eggNOG" id="COG2329">
    <property type="taxonomic scope" value="Bacteria"/>
</dbReference>
<name>A0A089J156_PAEDU</name>
<dbReference type="AlphaFoldDB" id="A0A089J156"/>
<dbReference type="Pfam" id="PF03992">
    <property type="entry name" value="ABM"/>
    <property type="match status" value="1"/>
</dbReference>
<feature type="domain" description="ABM" evidence="1">
    <location>
        <begin position="2"/>
        <end position="95"/>
    </location>
</feature>
<dbReference type="KEGG" id="pdu:PDUR_25720"/>